<accession>A0A4P9ZKQ1</accession>
<keyword evidence="3" id="KW-1185">Reference proteome</keyword>
<gene>
    <name evidence="2" type="ORF">BJ085DRAFT_33425</name>
</gene>
<name>A0A4P9ZKQ1_9FUNG</name>
<feature type="region of interest" description="Disordered" evidence="1">
    <location>
        <begin position="157"/>
        <end position="178"/>
    </location>
</feature>
<dbReference type="EMBL" id="ML003520">
    <property type="protein sequence ID" value="RKP33844.1"/>
    <property type="molecule type" value="Genomic_DNA"/>
</dbReference>
<dbReference type="AlphaFoldDB" id="A0A4P9ZKQ1"/>
<evidence type="ECO:0000256" key="1">
    <source>
        <dbReference type="SAM" id="MobiDB-lite"/>
    </source>
</evidence>
<protein>
    <submittedName>
        <fullName evidence="2">Uncharacterized protein</fullName>
    </submittedName>
</protein>
<reference evidence="3" key="1">
    <citation type="journal article" date="2018" name="Nat. Microbiol.">
        <title>Leveraging single-cell genomics to expand the fungal tree of life.</title>
        <authorList>
            <person name="Ahrendt S.R."/>
            <person name="Quandt C.A."/>
            <person name="Ciobanu D."/>
            <person name="Clum A."/>
            <person name="Salamov A."/>
            <person name="Andreopoulos B."/>
            <person name="Cheng J.F."/>
            <person name="Woyke T."/>
            <person name="Pelin A."/>
            <person name="Henrissat B."/>
            <person name="Reynolds N.K."/>
            <person name="Benny G.L."/>
            <person name="Smith M.E."/>
            <person name="James T.Y."/>
            <person name="Grigoriev I.V."/>
        </authorList>
    </citation>
    <scope>NUCLEOTIDE SEQUENCE [LARGE SCALE GENOMIC DNA]</scope>
    <source>
        <strain evidence="3">RSA 468</strain>
    </source>
</reference>
<sequence>MNYLISGDDAQCMGPVVEQLRTSGPKRSAPVYDYFLGMAVVGHSDKWVEQFLRIDQFDQHTLVDYPLVALHSTGTQTEAIHELTQDVYNAVQSGKLREGRKVALRQTLYELLRYSALRCDQAAVARLKAFYPLNFLVGKQDRAMKVLERLCEFRKDQNPPALDDSPITSDTPNSEPAVLRESWGRAKYTKADIDQMSEDQKWHLIDESVNEMTTALGSSSVPYRVMTLSAKEVLRLEAEHLTVDQILVMAINGMAKEYWGMPGGMTNWDAIVKRTLSVHGALGNAQKISLAMVRNNPLPRY</sequence>
<evidence type="ECO:0000313" key="3">
    <source>
        <dbReference type="Proteomes" id="UP000268162"/>
    </source>
</evidence>
<evidence type="ECO:0000313" key="2">
    <source>
        <dbReference type="EMBL" id="RKP33844.1"/>
    </source>
</evidence>
<proteinExistence type="predicted"/>
<organism evidence="2 3">
    <name type="scientific">Dimargaris cristalligena</name>
    <dbReference type="NCBI Taxonomy" id="215637"/>
    <lineage>
        <taxon>Eukaryota</taxon>
        <taxon>Fungi</taxon>
        <taxon>Fungi incertae sedis</taxon>
        <taxon>Zoopagomycota</taxon>
        <taxon>Kickxellomycotina</taxon>
        <taxon>Dimargaritomycetes</taxon>
        <taxon>Dimargaritales</taxon>
        <taxon>Dimargaritaceae</taxon>
        <taxon>Dimargaris</taxon>
    </lineage>
</organism>
<dbReference type="Proteomes" id="UP000268162">
    <property type="component" value="Unassembled WGS sequence"/>
</dbReference>